<protein>
    <recommendedName>
        <fullName evidence="10">WW domain-containing protein</fullName>
    </recommendedName>
</protein>
<evidence type="ECO:0000256" key="1">
    <source>
        <dbReference type="ARBA" id="ARBA00004443"/>
    </source>
</evidence>
<keyword evidence="8" id="KW-0472">Membrane</keyword>
<evidence type="ECO:0000256" key="5">
    <source>
        <dbReference type="ARBA" id="ARBA00022792"/>
    </source>
</evidence>
<keyword evidence="7" id="KW-0496">Mitochondrion</keyword>
<evidence type="ECO:0000256" key="7">
    <source>
        <dbReference type="ARBA" id="ARBA00023128"/>
    </source>
</evidence>
<dbReference type="PANTHER" id="PTHR12653">
    <property type="entry name" value="NADH-UBIQUINONE OXIDOREDUCTASE 13 KD-B SUBUNIT"/>
    <property type="match status" value="1"/>
</dbReference>
<dbReference type="AlphaFoldDB" id="M3HNH4"/>
<dbReference type="InterPro" id="IPR001202">
    <property type="entry name" value="WW_dom"/>
</dbReference>
<dbReference type="InterPro" id="IPR006806">
    <property type="entry name" value="NDUFA5"/>
</dbReference>
<dbReference type="EMBL" id="AOGT01000862">
    <property type="protein sequence ID" value="EMG49022.1"/>
    <property type="molecule type" value="Genomic_DNA"/>
</dbReference>
<dbReference type="OrthoDB" id="286811at2759"/>
<keyword evidence="12" id="KW-1185">Reference proteome</keyword>
<dbReference type="SUPFAM" id="SSF51045">
    <property type="entry name" value="WW domain"/>
    <property type="match status" value="1"/>
</dbReference>
<feature type="region of interest" description="Disordered" evidence="9">
    <location>
        <begin position="33"/>
        <end position="157"/>
    </location>
</feature>
<feature type="domain" description="WW" evidence="10">
    <location>
        <begin position="10"/>
        <end position="44"/>
    </location>
</feature>
<organism evidence="11 12">
    <name type="scientific">Candida maltosa (strain Xu316)</name>
    <name type="common">Yeast</name>
    <dbReference type="NCBI Taxonomy" id="1245528"/>
    <lineage>
        <taxon>Eukaryota</taxon>
        <taxon>Fungi</taxon>
        <taxon>Dikarya</taxon>
        <taxon>Ascomycota</taxon>
        <taxon>Saccharomycotina</taxon>
        <taxon>Pichiomycetes</taxon>
        <taxon>Debaryomycetaceae</taxon>
        <taxon>Candida/Lodderomyces clade</taxon>
        <taxon>Candida</taxon>
    </lineage>
</organism>
<gene>
    <name evidence="11" type="ORF">G210_0302</name>
</gene>
<comment type="caution">
    <text evidence="11">The sequence shown here is derived from an EMBL/GenBank/DDBJ whole genome shotgun (WGS) entry which is preliminary data.</text>
</comment>
<evidence type="ECO:0000256" key="9">
    <source>
        <dbReference type="SAM" id="MobiDB-lite"/>
    </source>
</evidence>
<dbReference type="STRING" id="1245528.M3HNH4"/>
<dbReference type="PROSITE" id="PS50020">
    <property type="entry name" value="WW_DOMAIN_2"/>
    <property type="match status" value="1"/>
</dbReference>
<evidence type="ECO:0000256" key="6">
    <source>
        <dbReference type="ARBA" id="ARBA00022982"/>
    </source>
</evidence>
<dbReference type="Gene3D" id="2.20.70.10">
    <property type="match status" value="1"/>
</dbReference>
<dbReference type="Pfam" id="PF04716">
    <property type="entry name" value="ETC_C1_NDUFA5"/>
    <property type="match status" value="1"/>
</dbReference>
<evidence type="ECO:0000313" key="11">
    <source>
        <dbReference type="EMBL" id="EMG49022.1"/>
    </source>
</evidence>
<keyword evidence="3" id="KW-0813">Transport</keyword>
<keyword evidence="5" id="KW-0999">Mitochondrion inner membrane</keyword>
<evidence type="ECO:0000313" key="12">
    <source>
        <dbReference type="Proteomes" id="UP000011777"/>
    </source>
</evidence>
<dbReference type="GO" id="GO:0005743">
    <property type="term" value="C:mitochondrial inner membrane"/>
    <property type="evidence" value="ECO:0007669"/>
    <property type="project" value="UniProtKB-SubCell"/>
</dbReference>
<reference evidence="11 12" key="1">
    <citation type="submission" date="2013-02" db="EMBL/GenBank/DDBJ databases">
        <title>Genome sequence of Candida maltosa Xu316, a potential industrial strain for xylitol and ethanol production.</title>
        <authorList>
            <person name="Yu J."/>
            <person name="Wang Q."/>
            <person name="Geng X."/>
            <person name="Bao W."/>
            <person name="He P."/>
            <person name="Cai J."/>
        </authorList>
    </citation>
    <scope>NUCLEOTIDE SEQUENCE [LARGE SCALE GENOMIC DNA]</scope>
    <source>
        <strain evidence="12">Xu316</strain>
    </source>
</reference>
<evidence type="ECO:0000259" key="10">
    <source>
        <dbReference type="PROSITE" id="PS50020"/>
    </source>
</evidence>
<evidence type="ECO:0000256" key="2">
    <source>
        <dbReference type="ARBA" id="ARBA00010261"/>
    </source>
</evidence>
<comment type="similarity">
    <text evidence="2">Belongs to the complex I NDUFA5 subunit family.</text>
</comment>
<proteinExistence type="inferred from homology"/>
<name>M3HNH4_CANMX</name>
<dbReference type="SUPFAM" id="SSF81995">
    <property type="entry name" value="beta-sandwich domain of Sec23/24"/>
    <property type="match status" value="1"/>
</dbReference>
<evidence type="ECO:0000256" key="3">
    <source>
        <dbReference type="ARBA" id="ARBA00022448"/>
    </source>
</evidence>
<dbReference type="CDD" id="cd00201">
    <property type="entry name" value="WW"/>
    <property type="match status" value="1"/>
</dbReference>
<keyword evidence="4" id="KW-0679">Respiratory chain</keyword>
<dbReference type="InterPro" id="IPR036020">
    <property type="entry name" value="WW_dom_sf"/>
</dbReference>
<keyword evidence="6" id="KW-0249">Electron transport</keyword>
<dbReference type="eggNOG" id="KOG3365">
    <property type="taxonomic scope" value="Eukaryota"/>
</dbReference>
<dbReference type="PANTHER" id="PTHR12653:SF0">
    <property type="entry name" value="NADH DEHYDROGENASE [UBIQUINONE] 1 ALPHA SUBCOMPLEX SUBUNIT 5"/>
    <property type="match status" value="1"/>
</dbReference>
<evidence type="ECO:0000256" key="8">
    <source>
        <dbReference type="ARBA" id="ARBA00023136"/>
    </source>
</evidence>
<feature type="compositionally biased region" description="Low complexity" evidence="9">
    <location>
        <begin position="75"/>
        <end position="157"/>
    </location>
</feature>
<evidence type="ECO:0000256" key="4">
    <source>
        <dbReference type="ARBA" id="ARBA00022660"/>
    </source>
</evidence>
<dbReference type="GO" id="GO:0022904">
    <property type="term" value="P:respiratory electron transport chain"/>
    <property type="evidence" value="ECO:0007669"/>
    <property type="project" value="InterPro"/>
</dbReference>
<dbReference type="HOGENOM" id="CLU_834185_0_0_1"/>
<sequence>MVKHDKNNPPKVPDGWVAKYDDEYSTFFYVDLKTKKSQWDAPPGTTFGSDSKGDDVPPPAYSPTGGERKKAEVNRASAPRPAAAEPQRGYSQGPPPQQQQRYQQGPPQGQYYQQGPPPGQYYQQGPPQGYYQQGPPQGYYQQQQQPPRRSNAGNMALGVGGGLLGGMLLGSAINGWEDHERNEGYQDGYQDGYDNGFDNGNDYGGDDFGGGDFGRAGEGIPTGLTGIYKHPNPRPALAALYNETLTVLKEKFPSDSVYRQSVEALTKNRLSIVESEEIVENIETKIGGGLIEEVVIQAAEELNLANELGGLKVWEELEEKPLDNQWVYFGKKI</sequence>
<dbReference type="Pfam" id="PF00397">
    <property type="entry name" value="WW"/>
    <property type="match status" value="1"/>
</dbReference>
<dbReference type="OMA" id="HERNEGY"/>
<dbReference type="SMART" id="SM00456">
    <property type="entry name" value="WW"/>
    <property type="match status" value="1"/>
</dbReference>
<comment type="subcellular location">
    <subcellularLocation>
        <location evidence="1">Mitochondrion inner membrane</location>
        <topology evidence="1">Peripheral membrane protein</topology>
        <orientation evidence="1">Matrix side</orientation>
    </subcellularLocation>
</comment>
<accession>M3HNH4</accession>
<dbReference type="Proteomes" id="UP000011777">
    <property type="component" value="Unassembled WGS sequence"/>
</dbReference>